<protein>
    <submittedName>
        <fullName evidence="1">Uncharacterized protein</fullName>
    </submittedName>
</protein>
<dbReference type="AlphaFoldDB" id="A0A7R9FCW1"/>
<accession>A0A7R9FCW1</accession>
<dbReference type="EMBL" id="OD574184">
    <property type="protein sequence ID" value="CAD7450254.1"/>
    <property type="molecule type" value="Genomic_DNA"/>
</dbReference>
<proteinExistence type="predicted"/>
<sequence length="59" mass="6756">MIVVGNILVQWGRFFSKNENKVLNLVIRNLAGKQGFESQLIEDTTTPLIFFSQMKLTNL</sequence>
<organism evidence="1">
    <name type="scientific">Timema bartmani</name>
    <dbReference type="NCBI Taxonomy" id="61472"/>
    <lineage>
        <taxon>Eukaryota</taxon>
        <taxon>Metazoa</taxon>
        <taxon>Ecdysozoa</taxon>
        <taxon>Arthropoda</taxon>
        <taxon>Hexapoda</taxon>
        <taxon>Insecta</taxon>
        <taxon>Pterygota</taxon>
        <taxon>Neoptera</taxon>
        <taxon>Polyneoptera</taxon>
        <taxon>Phasmatodea</taxon>
        <taxon>Timematodea</taxon>
        <taxon>Timematoidea</taxon>
        <taxon>Timematidae</taxon>
        <taxon>Timema</taxon>
    </lineage>
</organism>
<name>A0A7R9FCW1_9NEOP</name>
<gene>
    <name evidence="1" type="ORF">TBIB3V08_LOCUS12525</name>
</gene>
<reference evidence="1" key="1">
    <citation type="submission" date="2020-11" db="EMBL/GenBank/DDBJ databases">
        <authorList>
            <person name="Tran Van P."/>
        </authorList>
    </citation>
    <scope>NUCLEOTIDE SEQUENCE</scope>
</reference>
<evidence type="ECO:0000313" key="1">
    <source>
        <dbReference type="EMBL" id="CAD7450254.1"/>
    </source>
</evidence>